<proteinExistence type="predicted"/>
<dbReference type="VEuPathDB" id="FungiDB:PV09_07741"/>
<gene>
    <name evidence="1" type="ORF">PV09_07741</name>
</gene>
<reference evidence="1 2" key="1">
    <citation type="submission" date="2015-01" db="EMBL/GenBank/DDBJ databases">
        <title>The Genome Sequence of Ochroconis gallopava CBS43764.</title>
        <authorList>
            <consortium name="The Broad Institute Genomics Platform"/>
            <person name="Cuomo C."/>
            <person name="de Hoog S."/>
            <person name="Gorbushina A."/>
            <person name="Stielow B."/>
            <person name="Teixiera M."/>
            <person name="Abouelleil A."/>
            <person name="Chapman S.B."/>
            <person name="Priest M."/>
            <person name="Young S.K."/>
            <person name="Wortman J."/>
            <person name="Nusbaum C."/>
            <person name="Birren B."/>
        </authorList>
    </citation>
    <scope>NUCLEOTIDE SEQUENCE [LARGE SCALE GENOMIC DNA]</scope>
    <source>
        <strain evidence="1 2">CBS 43764</strain>
    </source>
</reference>
<accession>A0A0D2A2Z8</accession>
<dbReference type="GeneID" id="27315714"/>
<dbReference type="AlphaFoldDB" id="A0A0D2A2Z8"/>
<protein>
    <submittedName>
        <fullName evidence="1">Uncharacterized protein</fullName>
    </submittedName>
</protein>
<organism evidence="1 2">
    <name type="scientific">Verruconis gallopava</name>
    <dbReference type="NCBI Taxonomy" id="253628"/>
    <lineage>
        <taxon>Eukaryota</taxon>
        <taxon>Fungi</taxon>
        <taxon>Dikarya</taxon>
        <taxon>Ascomycota</taxon>
        <taxon>Pezizomycotina</taxon>
        <taxon>Dothideomycetes</taxon>
        <taxon>Pleosporomycetidae</taxon>
        <taxon>Venturiales</taxon>
        <taxon>Sympoventuriaceae</taxon>
        <taxon>Verruconis</taxon>
    </lineage>
</organism>
<dbReference type="HOGENOM" id="CLU_991109_0_0_1"/>
<dbReference type="OrthoDB" id="3626988at2759"/>
<evidence type="ECO:0000313" key="2">
    <source>
        <dbReference type="Proteomes" id="UP000053259"/>
    </source>
</evidence>
<sequence>MAVGLLDLPNELLGHICSYAMMYQHGLRNEANIPLRCLISDHLSNKLRILLRPMRSCRRLYTIARQQFLEVNVVALDLNNLRMSACRLEHQPTVGQILYTGNPDPLLARLVHVQVTIPLLDAPLQKTVAMEAANLMELVTLCRTLKSLHVILKVDSWRSQGTDEDRHGSSQRQVGHVDRRFKKHALAILGILRDLPVRIATVAFQEWIFDASVLDARYLEPESVVDVLFDPQPLYGGDTSCLRQTVRIATAPKLLDMPERRIKLSWGASDDVAKDFLAQRT</sequence>
<dbReference type="EMBL" id="KN847560">
    <property type="protein sequence ID" value="KIW00760.1"/>
    <property type="molecule type" value="Genomic_DNA"/>
</dbReference>
<name>A0A0D2A2Z8_9PEZI</name>
<dbReference type="Proteomes" id="UP000053259">
    <property type="component" value="Unassembled WGS sequence"/>
</dbReference>
<evidence type="ECO:0000313" key="1">
    <source>
        <dbReference type="EMBL" id="KIW00760.1"/>
    </source>
</evidence>
<keyword evidence="2" id="KW-1185">Reference proteome</keyword>
<dbReference type="RefSeq" id="XP_016210629.1">
    <property type="nucleotide sequence ID" value="XM_016361550.1"/>
</dbReference>
<dbReference type="InParanoid" id="A0A0D2A2Z8"/>